<organism evidence="16 17">
    <name type="scientific">Dinoponera quadriceps</name>
    <name type="common">South American ant</name>
    <dbReference type="NCBI Taxonomy" id="609295"/>
    <lineage>
        <taxon>Eukaryota</taxon>
        <taxon>Metazoa</taxon>
        <taxon>Ecdysozoa</taxon>
        <taxon>Arthropoda</taxon>
        <taxon>Hexapoda</taxon>
        <taxon>Insecta</taxon>
        <taxon>Pterygota</taxon>
        <taxon>Neoptera</taxon>
        <taxon>Endopterygota</taxon>
        <taxon>Hymenoptera</taxon>
        <taxon>Apocrita</taxon>
        <taxon>Aculeata</taxon>
        <taxon>Formicoidea</taxon>
        <taxon>Formicidae</taxon>
        <taxon>Ponerinae</taxon>
        <taxon>Ponerini</taxon>
        <taxon>Dinoponera</taxon>
    </lineage>
</organism>
<evidence type="ECO:0000256" key="8">
    <source>
        <dbReference type="ARBA" id="ARBA00022824"/>
    </source>
</evidence>
<evidence type="ECO:0000256" key="13">
    <source>
        <dbReference type="ARBA" id="ARBA00023136"/>
    </source>
</evidence>
<evidence type="ECO:0000256" key="10">
    <source>
        <dbReference type="ARBA" id="ARBA00023002"/>
    </source>
</evidence>
<keyword evidence="13" id="KW-0472">Membrane</keyword>
<dbReference type="InterPro" id="IPR002401">
    <property type="entry name" value="Cyt_P450_E_grp-I"/>
</dbReference>
<evidence type="ECO:0000313" key="18">
    <source>
        <dbReference type="RefSeq" id="XP_014484840.1"/>
    </source>
</evidence>
<comment type="function">
    <text evidence="2">May be involved in the metabolism of insect hormones and in the breakdown of synthetic insecticides.</text>
</comment>
<dbReference type="KEGG" id="dqu:106749671"/>
<keyword evidence="9" id="KW-0492">Microsome</keyword>
<keyword evidence="12 15" id="KW-0503">Monooxygenase</keyword>
<dbReference type="GO" id="GO:0005506">
    <property type="term" value="F:iron ion binding"/>
    <property type="evidence" value="ECO:0007669"/>
    <property type="project" value="InterPro"/>
</dbReference>
<evidence type="ECO:0000313" key="17">
    <source>
        <dbReference type="RefSeq" id="XP_014484839.1"/>
    </source>
</evidence>
<keyword evidence="7 14" id="KW-0479">Metal-binding</keyword>
<reference evidence="17 18" key="1">
    <citation type="submission" date="2025-04" db="UniProtKB">
        <authorList>
            <consortium name="RefSeq"/>
        </authorList>
    </citation>
    <scope>IDENTIFICATION</scope>
</reference>
<dbReference type="InterPro" id="IPR017972">
    <property type="entry name" value="Cyt_P450_CS"/>
</dbReference>
<dbReference type="CDD" id="cd20628">
    <property type="entry name" value="CYP4"/>
    <property type="match status" value="1"/>
</dbReference>
<dbReference type="AlphaFoldDB" id="A0A6P3Y403"/>
<sequence length="508" mass="59548">MIVALLLTCLFLALLYHYIIHLGRNERLIDRIPGPMALPILGNLQTWNASPEEMWYYFRSLMSTYPLLKYWIFGIPNIFICTPDHMEKILNSTKHIVKGYEYKLLKSWLGEGLLISKGMKWQKRRKILTPAFHFSILKQFVEILIEEGNRAAESLKNTEESVIDDLLHFTSHHTLNAICETSMGISLQDARSSHEEYRHTVHDMGKFVIKRLFRPWLINDTLFNLTSMGRTHNKYLNILHSFTRKIIAERKLYHEQTEWRYLKHFENDTGMDDEEVIGIKKKRMAMLDILIAESRNHGLSDSDIREEVDTFVFEGHDTVAIASCFTLQLLAEHKDIQDRVRKEISNVMQENNGKLTMKALQSMPYLEMCLKESMRMYPSVPFISRECSEDVKLYPYLVPKGTTVHLLIYDLHHDAKIWPDPEVFNPERFLPENIKNRHPYSYLPFSAGPRNCIGQRFALLELKALIAPVVYKFYLEPIDYLKDVSMKLDIVLRASRPIRMKIIPNTRV</sequence>
<protein>
    <submittedName>
        <fullName evidence="17 18">Cytochrome P450 4C1-like isoform X1</fullName>
    </submittedName>
</protein>
<evidence type="ECO:0000256" key="9">
    <source>
        <dbReference type="ARBA" id="ARBA00022848"/>
    </source>
</evidence>
<keyword evidence="10 15" id="KW-0560">Oxidoreductase</keyword>
<evidence type="ECO:0000256" key="1">
    <source>
        <dbReference type="ARBA" id="ARBA00001971"/>
    </source>
</evidence>
<keyword evidence="16" id="KW-1185">Reference proteome</keyword>
<keyword evidence="11 14" id="KW-0408">Iron</keyword>
<dbReference type="InterPro" id="IPR036396">
    <property type="entry name" value="Cyt_P450_sf"/>
</dbReference>
<evidence type="ECO:0000256" key="11">
    <source>
        <dbReference type="ARBA" id="ARBA00023004"/>
    </source>
</evidence>
<dbReference type="RefSeq" id="XP_014484839.1">
    <property type="nucleotide sequence ID" value="XM_014629353.1"/>
</dbReference>
<keyword evidence="6 14" id="KW-0349">Heme</keyword>
<comment type="subcellular location">
    <subcellularLocation>
        <location evidence="4">Endoplasmic reticulum membrane</location>
        <topology evidence="4">Peripheral membrane protein</topology>
    </subcellularLocation>
    <subcellularLocation>
        <location evidence="3">Microsome membrane</location>
        <topology evidence="3">Peripheral membrane protein</topology>
    </subcellularLocation>
</comment>
<dbReference type="Proteomes" id="UP000515204">
    <property type="component" value="Unplaced"/>
</dbReference>
<dbReference type="RefSeq" id="XP_014484840.1">
    <property type="nucleotide sequence ID" value="XM_014629354.1"/>
</dbReference>
<dbReference type="PRINTS" id="PR00385">
    <property type="entry name" value="P450"/>
</dbReference>
<keyword evidence="8" id="KW-0256">Endoplasmic reticulum</keyword>
<dbReference type="GO" id="GO:0016705">
    <property type="term" value="F:oxidoreductase activity, acting on paired donors, with incorporation or reduction of molecular oxygen"/>
    <property type="evidence" value="ECO:0007669"/>
    <property type="project" value="InterPro"/>
</dbReference>
<accession>A0A6P3Y403</accession>
<evidence type="ECO:0000256" key="14">
    <source>
        <dbReference type="PIRSR" id="PIRSR602401-1"/>
    </source>
</evidence>
<dbReference type="Gene3D" id="1.10.630.10">
    <property type="entry name" value="Cytochrome P450"/>
    <property type="match status" value="1"/>
</dbReference>
<proteinExistence type="inferred from homology"/>
<evidence type="ECO:0000256" key="6">
    <source>
        <dbReference type="ARBA" id="ARBA00022617"/>
    </source>
</evidence>
<dbReference type="InterPro" id="IPR001128">
    <property type="entry name" value="Cyt_P450"/>
</dbReference>
<evidence type="ECO:0000256" key="5">
    <source>
        <dbReference type="ARBA" id="ARBA00010617"/>
    </source>
</evidence>
<dbReference type="SUPFAM" id="SSF48264">
    <property type="entry name" value="Cytochrome P450"/>
    <property type="match status" value="1"/>
</dbReference>
<evidence type="ECO:0000313" key="16">
    <source>
        <dbReference type="Proteomes" id="UP000515204"/>
    </source>
</evidence>
<evidence type="ECO:0000256" key="7">
    <source>
        <dbReference type="ARBA" id="ARBA00022723"/>
    </source>
</evidence>
<dbReference type="OrthoDB" id="1470350at2759"/>
<dbReference type="Pfam" id="PF00067">
    <property type="entry name" value="p450"/>
    <property type="match status" value="1"/>
</dbReference>
<gene>
    <name evidence="17 18" type="primary">LOC106749671</name>
</gene>
<comment type="similarity">
    <text evidence="5 15">Belongs to the cytochrome P450 family.</text>
</comment>
<evidence type="ECO:0000256" key="4">
    <source>
        <dbReference type="ARBA" id="ARBA00004406"/>
    </source>
</evidence>
<dbReference type="GO" id="GO:0020037">
    <property type="term" value="F:heme binding"/>
    <property type="evidence" value="ECO:0007669"/>
    <property type="project" value="InterPro"/>
</dbReference>
<evidence type="ECO:0000256" key="15">
    <source>
        <dbReference type="RuleBase" id="RU000461"/>
    </source>
</evidence>
<dbReference type="PANTHER" id="PTHR24291">
    <property type="entry name" value="CYTOCHROME P450 FAMILY 4"/>
    <property type="match status" value="1"/>
</dbReference>
<dbReference type="PRINTS" id="PR00463">
    <property type="entry name" value="EP450I"/>
</dbReference>
<evidence type="ECO:0000256" key="12">
    <source>
        <dbReference type="ARBA" id="ARBA00023033"/>
    </source>
</evidence>
<dbReference type="PROSITE" id="PS00086">
    <property type="entry name" value="CYTOCHROME_P450"/>
    <property type="match status" value="1"/>
</dbReference>
<evidence type="ECO:0000256" key="2">
    <source>
        <dbReference type="ARBA" id="ARBA00003690"/>
    </source>
</evidence>
<evidence type="ECO:0000256" key="3">
    <source>
        <dbReference type="ARBA" id="ARBA00004174"/>
    </source>
</evidence>
<feature type="binding site" description="axial binding residue" evidence="14">
    <location>
        <position position="452"/>
    </location>
    <ligand>
        <name>heme</name>
        <dbReference type="ChEBI" id="CHEBI:30413"/>
    </ligand>
    <ligandPart>
        <name>Fe</name>
        <dbReference type="ChEBI" id="CHEBI:18248"/>
    </ligandPart>
</feature>
<dbReference type="GO" id="GO:0005789">
    <property type="term" value="C:endoplasmic reticulum membrane"/>
    <property type="evidence" value="ECO:0007669"/>
    <property type="project" value="UniProtKB-SubCell"/>
</dbReference>
<name>A0A6P3Y403_DINQU</name>
<dbReference type="InterPro" id="IPR050196">
    <property type="entry name" value="Cytochrome_P450_Monoox"/>
</dbReference>
<dbReference type="GO" id="GO:0004497">
    <property type="term" value="F:monooxygenase activity"/>
    <property type="evidence" value="ECO:0007669"/>
    <property type="project" value="UniProtKB-KW"/>
</dbReference>
<dbReference type="PANTHER" id="PTHR24291:SF189">
    <property type="entry name" value="CYTOCHROME P450 4C3-RELATED"/>
    <property type="match status" value="1"/>
</dbReference>
<dbReference type="GeneID" id="106749671"/>
<comment type="cofactor">
    <cofactor evidence="1 14">
        <name>heme</name>
        <dbReference type="ChEBI" id="CHEBI:30413"/>
    </cofactor>
</comment>